<keyword evidence="4" id="KW-0677">Repeat</keyword>
<dbReference type="Proteomes" id="UP001224775">
    <property type="component" value="Unassembled WGS sequence"/>
</dbReference>
<dbReference type="InterPro" id="IPR019775">
    <property type="entry name" value="WD40_repeat_CS"/>
</dbReference>
<keyword evidence="3 6" id="KW-0853">WD repeat</keyword>
<evidence type="ECO:0000256" key="1">
    <source>
        <dbReference type="ARBA" id="ARBA00004604"/>
    </source>
</evidence>
<dbReference type="InterPro" id="IPR018983">
    <property type="entry name" value="U3_snoRNA-assocProt_15_C"/>
</dbReference>
<evidence type="ECO:0000256" key="7">
    <source>
        <dbReference type="SAM" id="MobiDB-lite"/>
    </source>
</evidence>
<comment type="caution">
    <text evidence="9">The sequence shown here is derived from an EMBL/GenBank/DDBJ whole genome shotgun (WGS) entry which is preliminary data.</text>
</comment>
<keyword evidence="10" id="KW-1185">Reference proteome</keyword>
<evidence type="ECO:0000259" key="8">
    <source>
        <dbReference type="Pfam" id="PF09384"/>
    </source>
</evidence>
<dbReference type="GO" id="GO:0045943">
    <property type="term" value="P:positive regulation of transcription by RNA polymerase I"/>
    <property type="evidence" value="ECO:0007669"/>
    <property type="project" value="TreeGrafter"/>
</dbReference>
<reference evidence="9" key="1">
    <citation type="submission" date="2023-06" db="EMBL/GenBank/DDBJ databases">
        <title>Survivors Of The Sea: Transcriptome response of Skeletonema marinoi to long-term dormancy.</title>
        <authorList>
            <person name="Pinder M.I.M."/>
            <person name="Kourtchenko O."/>
            <person name="Robertson E.K."/>
            <person name="Larsson T."/>
            <person name="Maumus F."/>
            <person name="Osuna-Cruz C.M."/>
            <person name="Vancaester E."/>
            <person name="Stenow R."/>
            <person name="Vandepoele K."/>
            <person name="Ploug H."/>
            <person name="Bruchert V."/>
            <person name="Godhe A."/>
            <person name="Topel M."/>
        </authorList>
    </citation>
    <scope>NUCLEOTIDE SEQUENCE</scope>
    <source>
        <strain evidence="9">R05AC</strain>
    </source>
</reference>
<evidence type="ECO:0000256" key="4">
    <source>
        <dbReference type="ARBA" id="ARBA00022737"/>
    </source>
</evidence>
<dbReference type="Gene3D" id="2.130.10.10">
    <property type="entry name" value="YVTN repeat-like/Quinoprotein amine dehydrogenase"/>
    <property type="match status" value="2"/>
</dbReference>
<dbReference type="InterPro" id="IPR001680">
    <property type="entry name" value="WD40_rpt"/>
</dbReference>
<evidence type="ECO:0000256" key="5">
    <source>
        <dbReference type="ARBA" id="ARBA00023242"/>
    </source>
</evidence>
<dbReference type="GO" id="GO:0005730">
    <property type="term" value="C:nucleolus"/>
    <property type="evidence" value="ECO:0007669"/>
    <property type="project" value="UniProtKB-SubCell"/>
</dbReference>
<dbReference type="GO" id="GO:0006364">
    <property type="term" value="P:rRNA processing"/>
    <property type="evidence" value="ECO:0007669"/>
    <property type="project" value="UniProtKB-KW"/>
</dbReference>
<accession>A0AAD8YB67</accession>
<evidence type="ECO:0000313" key="9">
    <source>
        <dbReference type="EMBL" id="KAK1741860.1"/>
    </source>
</evidence>
<keyword evidence="2" id="KW-0698">rRNA processing</keyword>
<protein>
    <submittedName>
        <fullName evidence="9">U3 small nucleolar RNA-associated protein 15 family protein</fullName>
    </submittedName>
</protein>
<dbReference type="SMART" id="SM00320">
    <property type="entry name" value="WD40"/>
    <property type="match status" value="6"/>
</dbReference>
<dbReference type="PANTHER" id="PTHR19924:SF26">
    <property type="entry name" value="U3 SMALL NUCLEOLAR RNA-ASSOCIATED PROTEIN 15 HOMOLOG"/>
    <property type="match status" value="1"/>
</dbReference>
<feature type="repeat" description="WD" evidence="6">
    <location>
        <begin position="223"/>
        <end position="257"/>
    </location>
</feature>
<gene>
    <name evidence="9" type="ORF">QTG54_007433</name>
</gene>
<dbReference type="Pfam" id="PF09384">
    <property type="entry name" value="UTP15_C"/>
    <property type="match status" value="1"/>
</dbReference>
<feature type="region of interest" description="Disordered" evidence="7">
    <location>
        <begin position="128"/>
        <end position="169"/>
    </location>
</feature>
<feature type="domain" description="U3 small nucleolar RNA-associated protein 15 C-terminal" evidence="8">
    <location>
        <begin position="530"/>
        <end position="668"/>
    </location>
</feature>
<dbReference type="InterPro" id="IPR036322">
    <property type="entry name" value="WD40_repeat_dom_sf"/>
</dbReference>
<sequence>MSSFKSSLTLQTQKPTTKSTVQSTTSALSTSIESHPQLGNWYLRNYGLGPRRLVRLYTRKTSPTNRYTKVSFLTQSLKNPIANLSFSRGSGGGSLAVASGPRVSLYGGNRTAGTSDFLRALKAGSAAQSRRDGFEDDDEDSVDLFGGKKKAEDDDENNANKSSNLDNIDSDRNISTGGLLAECAVHRSDGRLIAVGTEGGQVKICDANSRMTLRTFNSSKTVGGGDRKTIRDVAWMRDGKHVVAGGDDGVVRVWNVSGGMKDGGVGDNSGADFHLRGHGDKVTAVKIVSFKKDDHNIKSKKRSREAIEQDTLSSWSQLVVSGSYDHTIRVWDVESADQGGQCLSVMNHGDPVQALVVLPPTASYGRGKASKFDNLPLLVSAGGTTLKIWNPLNGSCLLTFRTMHAKTITSICLLDIPYDEAEDDDNEANRKKRHIMTASLDGLLRIHSISNEDIAAGSLPFLHGMQFSDPLSALAISQDMSRVAIGTTTGIVTVHQRRALLSKQQEVKERKEPRHGTYSYFMRGAHEKAHDPDDYLLLHQKKQKLAEYDSLLRKFRYGDALDKVLQQRQPQVVIAVIEELGKRRGLTIALSNRDEESLEAILSFTIRFIDDPKYSTYLIGVAHILCDIYGSLIGQSSVVDELFSKLRNKVTNECSAQKMLLRMLGQIDFCMTTAEIESAEEKMSRSV</sequence>
<dbReference type="PROSITE" id="PS50294">
    <property type="entry name" value="WD_REPEATS_REGION"/>
    <property type="match status" value="1"/>
</dbReference>
<dbReference type="PANTHER" id="PTHR19924">
    <property type="entry name" value="UTP15 U3 SMALL NUCLEOLAR RNA-ASSOCIATED PROTEIN 15 FAMILY MEMBER"/>
    <property type="match status" value="1"/>
</dbReference>
<organism evidence="9 10">
    <name type="scientific">Skeletonema marinoi</name>
    <dbReference type="NCBI Taxonomy" id="267567"/>
    <lineage>
        <taxon>Eukaryota</taxon>
        <taxon>Sar</taxon>
        <taxon>Stramenopiles</taxon>
        <taxon>Ochrophyta</taxon>
        <taxon>Bacillariophyta</taxon>
        <taxon>Coscinodiscophyceae</taxon>
        <taxon>Thalassiosirophycidae</taxon>
        <taxon>Thalassiosirales</taxon>
        <taxon>Skeletonemataceae</taxon>
        <taxon>Skeletonema</taxon>
        <taxon>Skeletonema marinoi-dohrnii complex</taxon>
    </lineage>
</organism>
<comment type="subcellular location">
    <subcellularLocation>
        <location evidence="1">Nucleus</location>
        <location evidence="1">Nucleolus</location>
    </subcellularLocation>
</comment>
<dbReference type="AlphaFoldDB" id="A0AAD8YB67"/>
<proteinExistence type="predicted"/>
<dbReference type="PROSITE" id="PS50082">
    <property type="entry name" value="WD_REPEATS_2"/>
    <property type="match status" value="2"/>
</dbReference>
<keyword evidence="5" id="KW-0539">Nucleus</keyword>
<dbReference type="Pfam" id="PF00400">
    <property type="entry name" value="WD40"/>
    <property type="match status" value="2"/>
</dbReference>
<dbReference type="EMBL" id="JATAAI010000012">
    <property type="protein sequence ID" value="KAK1741860.1"/>
    <property type="molecule type" value="Genomic_DNA"/>
</dbReference>
<evidence type="ECO:0000313" key="10">
    <source>
        <dbReference type="Proteomes" id="UP001224775"/>
    </source>
</evidence>
<evidence type="ECO:0000256" key="2">
    <source>
        <dbReference type="ARBA" id="ARBA00022552"/>
    </source>
</evidence>
<name>A0AAD8YB67_9STRA</name>
<feature type="region of interest" description="Disordered" evidence="7">
    <location>
        <begin position="1"/>
        <end position="23"/>
    </location>
</feature>
<dbReference type="PROSITE" id="PS00678">
    <property type="entry name" value="WD_REPEATS_1"/>
    <property type="match status" value="2"/>
</dbReference>
<dbReference type="InterPro" id="IPR015943">
    <property type="entry name" value="WD40/YVTN_repeat-like_dom_sf"/>
</dbReference>
<feature type="repeat" description="WD" evidence="6">
    <location>
        <begin position="316"/>
        <end position="335"/>
    </location>
</feature>
<dbReference type="SUPFAM" id="SSF50978">
    <property type="entry name" value="WD40 repeat-like"/>
    <property type="match status" value="1"/>
</dbReference>
<evidence type="ECO:0000256" key="6">
    <source>
        <dbReference type="PROSITE-ProRule" id="PRU00221"/>
    </source>
</evidence>
<evidence type="ECO:0000256" key="3">
    <source>
        <dbReference type="ARBA" id="ARBA00022574"/>
    </source>
</evidence>